<organism evidence="2">
    <name type="scientific">Anguilla anguilla</name>
    <name type="common">European freshwater eel</name>
    <name type="synonym">Muraena anguilla</name>
    <dbReference type="NCBI Taxonomy" id="7936"/>
    <lineage>
        <taxon>Eukaryota</taxon>
        <taxon>Metazoa</taxon>
        <taxon>Chordata</taxon>
        <taxon>Craniata</taxon>
        <taxon>Vertebrata</taxon>
        <taxon>Euteleostomi</taxon>
        <taxon>Actinopterygii</taxon>
        <taxon>Neopterygii</taxon>
        <taxon>Teleostei</taxon>
        <taxon>Anguilliformes</taxon>
        <taxon>Anguillidae</taxon>
        <taxon>Anguilla</taxon>
    </lineage>
</organism>
<sequence length="53" mass="5851">MHVCWDSTFLSAVESFTNICLVLLMMRTIAASAFLLLMTRSITAGQTILCTHS</sequence>
<keyword evidence="1" id="KW-0812">Transmembrane</keyword>
<reference evidence="2" key="1">
    <citation type="submission" date="2014-11" db="EMBL/GenBank/DDBJ databases">
        <authorList>
            <person name="Amaro Gonzalez C."/>
        </authorList>
    </citation>
    <scope>NUCLEOTIDE SEQUENCE</scope>
</reference>
<evidence type="ECO:0000256" key="1">
    <source>
        <dbReference type="SAM" id="Phobius"/>
    </source>
</evidence>
<name>A0A0E9UQC0_ANGAN</name>
<evidence type="ECO:0000313" key="2">
    <source>
        <dbReference type="EMBL" id="JAH68017.1"/>
    </source>
</evidence>
<dbReference type="AlphaFoldDB" id="A0A0E9UQC0"/>
<dbReference type="EMBL" id="GBXM01040560">
    <property type="protein sequence ID" value="JAH68017.1"/>
    <property type="molecule type" value="Transcribed_RNA"/>
</dbReference>
<feature type="transmembrane region" description="Helical" evidence="1">
    <location>
        <begin position="16"/>
        <end position="37"/>
    </location>
</feature>
<accession>A0A0E9UQC0</accession>
<keyword evidence="1" id="KW-0472">Membrane</keyword>
<protein>
    <submittedName>
        <fullName evidence="2">Uncharacterized protein</fullName>
    </submittedName>
</protein>
<proteinExistence type="predicted"/>
<keyword evidence="1" id="KW-1133">Transmembrane helix</keyword>
<reference evidence="2" key="2">
    <citation type="journal article" date="2015" name="Fish Shellfish Immunol.">
        <title>Early steps in the European eel (Anguilla anguilla)-Vibrio vulnificus interaction in the gills: Role of the RtxA13 toxin.</title>
        <authorList>
            <person name="Callol A."/>
            <person name="Pajuelo D."/>
            <person name="Ebbesson L."/>
            <person name="Teles M."/>
            <person name="MacKenzie S."/>
            <person name="Amaro C."/>
        </authorList>
    </citation>
    <scope>NUCLEOTIDE SEQUENCE</scope>
</reference>